<evidence type="ECO:0000256" key="1">
    <source>
        <dbReference type="SAM" id="Phobius"/>
    </source>
</evidence>
<feature type="transmembrane region" description="Helical" evidence="1">
    <location>
        <begin position="105"/>
        <end position="127"/>
    </location>
</feature>
<protein>
    <submittedName>
        <fullName evidence="2">Uncharacterized protein</fullName>
    </submittedName>
</protein>
<feature type="transmembrane region" description="Helical" evidence="1">
    <location>
        <begin position="197"/>
        <end position="217"/>
    </location>
</feature>
<accession>A0A6C0D8D1</accession>
<sequence>MNNYIYMILLGAIGKIYDDIVELYLIKNERLIETIKTFWTILIFYFIFSVASNGYDILFFLFIWTFLPLIDWDAFTADPYFFSLTIFITLFGITTIIIKKFTFNYLYVAIAFFLYCICSPITEIFMFEINGIIPYILSCFNLVNNDSIKLTDISNKDLEVSHKKLTTRIISILFLSSMIILMFFLRKLTNNSELDNVYKSVIYLSIINISYFIVSVINQINVLYFNQDILNKLEVSEFNKTNETTNENVVSSINEDKK</sequence>
<dbReference type="AlphaFoldDB" id="A0A6C0D8D1"/>
<feature type="transmembrane region" description="Helical" evidence="1">
    <location>
        <begin position="165"/>
        <end position="185"/>
    </location>
</feature>
<keyword evidence="1" id="KW-0812">Transmembrane</keyword>
<proteinExistence type="predicted"/>
<dbReference type="EMBL" id="MN739557">
    <property type="protein sequence ID" value="QHT13038.1"/>
    <property type="molecule type" value="Genomic_DNA"/>
</dbReference>
<name>A0A6C0D8D1_9ZZZZ</name>
<keyword evidence="1" id="KW-1133">Transmembrane helix</keyword>
<feature type="transmembrane region" description="Helical" evidence="1">
    <location>
        <begin position="38"/>
        <end position="67"/>
    </location>
</feature>
<keyword evidence="1" id="KW-0472">Membrane</keyword>
<reference evidence="2" key="1">
    <citation type="journal article" date="2020" name="Nature">
        <title>Giant virus diversity and host interactions through global metagenomics.</title>
        <authorList>
            <person name="Schulz F."/>
            <person name="Roux S."/>
            <person name="Paez-Espino D."/>
            <person name="Jungbluth S."/>
            <person name="Walsh D.A."/>
            <person name="Denef V.J."/>
            <person name="McMahon K.D."/>
            <person name="Konstantinidis K.T."/>
            <person name="Eloe-Fadrosh E.A."/>
            <person name="Kyrpides N.C."/>
            <person name="Woyke T."/>
        </authorList>
    </citation>
    <scope>NUCLEOTIDE SEQUENCE</scope>
    <source>
        <strain evidence="2">GVMAG-M-3300023174-130</strain>
    </source>
</reference>
<evidence type="ECO:0000313" key="2">
    <source>
        <dbReference type="EMBL" id="QHT13038.1"/>
    </source>
</evidence>
<feature type="transmembrane region" description="Helical" evidence="1">
    <location>
        <begin position="79"/>
        <end position="98"/>
    </location>
</feature>
<organism evidence="2">
    <name type="scientific">viral metagenome</name>
    <dbReference type="NCBI Taxonomy" id="1070528"/>
    <lineage>
        <taxon>unclassified sequences</taxon>
        <taxon>metagenomes</taxon>
        <taxon>organismal metagenomes</taxon>
    </lineage>
</organism>